<sequence length="206" mass="23596">MKSDLRSCAWSIRSPNTTEKFGQLIVGLMVTLDLPDPNILCIAWEGLESLALVEGSTPCMTATNFLLAIQADYDIKATNIILQGLPPEIYALVSNHKVAKELWERIQLLMQGTSLTMIWRLYLLHIDLCRPMRVASVNEKKSKDEAPDFIIKFLKMIQVRLIKLTVRESEQIMEADFVNSNFVEYYEMVGSLMKHLLLLSTENWCR</sequence>
<gene>
    <name evidence="1" type="ORF">Tco_0750226</name>
</gene>
<keyword evidence="2" id="KW-1185">Reference proteome</keyword>
<dbReference type="EMBL" id="BQNB010010920">
    <property type="protein sequence ID" value="GJS83685.1"/>
    <property type="molecule type" value="Genomic_DNA"/>
</dbReference>
<evidence type="ECO:0000313" key="1">
    <source>
        <dbReference type="EMBL" id="GJS83685.1"/>
    </source>
</evidence>
<reference evidence="1" key="2">
    <citation type="submission" date="2022-01" db="EMBL/GenBank/DDBJ databases">
        <authorList>
            <person name="Yamashiro T."/>
            <person name="Shiraishi A."/>
            <person name="Satake H."/>
            <person name="Nakayama K."/>
        </authorList>
    </citation>
    <scope>NUCLEOTIDE SEQUENCE</scope>
</reference>
<dbReference type="Proteomes" id="UP001151760">
    <property type="component" value="Unassembled WGS sequence"/>
</dbReference>
<reference evidence="1" key="1">
    <citation type="journal article" date="2022" name="Int. J. Mol. Sci.">
        <title>Draft Genome of Tanacetum Coccineum: Genomic Comparison of Closely Related Tanacetum-Family Plants.</title>
        <authorList>
            <person name="Yamashiro T."/>
            <person name="Shiraishi A."/>
            <person name="Nakayama K."/>
            <person name="Satake H."/>
        </authorList>
    </citation>
    <scope>NUCLEOTIDE SEQUENCE</scope>
</reference>
<organism evidence="1 2">
    <name type="scientific">Tanacetum coccineum</name>
    <dbReference type="NCBI Taxonomy" id="301880"/>
    <lineage>
        <taxon>Eukaryota</taxon>
        <taxon>Viridiplantae</taxon>
        <taxon>Streptophyta</taxon>
        <taxon>Embryophyta</taxon>
        <taxon>Tracheophyta</taxon>
        <taxon>Spermatophyta</taxon>
        <taxon>Magnoliopsida</taxon>
        <taxon>eudicotyledons</taxon>
        <taxon>Gunneridae</taxon>
        <taxon>Pentapetalae</taxon>
        <taxon>asterids</taxon>
        <taxon>campanulids</taxon>
        <taxon>Asterales</taxon>
        <taxon>Asteraceae</taxon>
        <taxon>Asteroideae</taxon>
        <taxon>Anthemideae</taxon>
        <taxon>Anthemidinae</taxon>
        <taxon>Tanacetum</taxon>
    </lineage>
</organism>
<protein>
    <submittedName>
        <fullName evidence="1">Uncharacterized protein</fullName>
    </submittedName>
</protein>
<proteinExistence type="predicted"/>
<comment type="caution">
    <text evidence="1">The sequence shown here is derived from an EMBL/GenBank/DDBJ whole genome shotgun (WGS) entry which is preliminary data.</text>
</comment>
<accession>A0ABQ4Z0V1</accession>
<evidence type="ECO:0000313" key="2">
    <source>
        <dbReference type="Proteomes" id="UP001151760"/>
    </source>
</evidence>
<name>A0ABQ4Z0V1_9ASTR</name>